<reference evidence="2 3" key="1">
    <citation type="submission" date="2016-11" db="EMBL/GenBank/DDBJ databases">
        <authorList>
            <person name="Varghese N."/>
            <person name="Submissions S."/>
        </authorList>
    </citation>
    <scope>NUCLEOTIDE SEQUENCE [LARGE SCALE GENOMIC DNA]</scope>
    <source>
        <strain evidence="2 3">DSM 28249</strain>
    </source>
</reference>
<sequence length="350" mass="38535">MISPYQNLEDRAFWRASVGRDDDAALAQLWSPKLGMDRATPLMTAGSCFAQHLHRALLRGGWAVLQGEDMSTHLPNRLCHRYGYNLFSARYGNVYTARQFRQLVEHALSDGPPPTLIWEKDNRYFDALRPAVEPEGLETPEQVRQARAEHMRALREVLEQAACIVLTLGLTECWIDRETGLALPTAPGTIAGRHDPERVFLHNFTHAEVIEDLRATRDLLAAHGLQARFLLTVSPVPLVATASGGHVGPASCYSKSVLRAACGELCMNDGDFDYFPAYEIITTAIAGGPYFDEHGRQPTEKGVQLVLKAFGLALGDDAGGPLQEASPPLSSIASDEETICEEILLEAFRK</sequence>
<evidence type="ECO:0000259" key="1">
    <source>
        <dbReference type="Pfam" id="PF08885"/>
    </source>
</evidence>
<feature type="domain" description="GSCFA" evidence="1">
    <location>
        <begin position="42"/>
        <end position="310"/>
    </location>
</feature>
<dbReference type="InterPro" id="IPR014982">
    <property type="entry name" value="GSCFA"/>
</dbReference>
<accession>A0A1M6ZI96</accession>
<dbReference type="EMBL" id="FRCB01000001">
    <property type="protein sequence ID" value="SHL30192.1"/>
    <property type="molecule type" value="Genomic_DNA"/>
</dbReference>
<gene>
    <name evidence="2" type="ORF">SAMN05443432_10169</name>
</gene>
<keyword evidence="3" id="KW-1185">Reference proteome</keyword>
<dbReference type="Pfam" id="PF08885">
    <property type="entry name" value="GSCFA"/>
    <property type="match status" value="1"/>
</dbReference>
<dbReference type="RefSeq" id="WP_149777692.1">
    <property type="nucleotide sequence ID" value="NZ_FRCB01000001.1"/>
</dbReference>
<protein>
    <submittedName>
        <fullName evidence="2">GSCFA family protein</fullName>
    </submittedName>
</protein>
<evidence type="ECO:0000313" key="2">
    <source>
        <dbReference type="EMBL" id="SHL30192.1"/>
    </source>
</evidence>
<name>A0A1M6ZI96_9RHOB</name>
<organism evidence="2 3">
    <name type="scientific">Roseovarius litoreus</name>
    <dbReference type="NCBI Taxonomy" id="1155722"/>
    <lineage>
        <taxon>Bacteria</taxon>
        <taxon>Pseudomonadati</taxon>
        <taxon>Pseudomonadota</taxon>
        <taxon>Alphaproteobacteria</taxon>
        <taxon>Rhodobacterales</taxon>
        <taxon>Roseobacteraceae</taxon>
        <taxon>Roseovarius</taxon>
    </lineage>
</organism>
<dbReference type="Proteomes" id="UP000322545">
    <property type="component" value="Unassembled WGS sequence"/>
</dbReference>
<proteinExistence type="predicted"/>
<dbReference type="AlphaFoldDB" id="A0A1M6ZI96"/>
<evidence type="ECO:0000313" key="3">
    <source>
        <dbReference type="Proteomes" id="UP000322545"/>
    </source>
</evidence>